<accession>C5NZ66</accession>
<organism evidence="1 2">
    <name type="scientific">Coccidioides posadasii (strain C735)</name>
    <name type="common">Valley fever fungus</name>
    <dbReference type="NCBI Taxonomy" id="222929"/>
    <lineage>
        <taxon>Eukaryota</taxon>
        <taxon>Fungi</taxon>
        <taxon>Dikarya</taxon>
        <taxon>Ascomycota</taxon>
        <taxon>Pezizomycotina</taxon>
        <taxon>Eurotiomycetes</taxon>
        <taxon>Eurotiomycetidae</taxon>
        <taxon>Onygenales</taxon>
        <taxon>Onygenaceae</taxon>
        <taxon>Coccidioides</taxon>
    </lineage>
</organism>
<dbReference type="AlphaFoldDB" id="C5NZ66"/>
<sequence>MGAHAVFTGIVLGVTGLSLVPLGDYFFPAPYKANTIVRVASGLSQPHKHDKASTGGDMPSIALFDGNGERIGFKSGSRHGKIPDGRYEDISITPIDRKNNRPAEYISLSASSPDALCVAYIAVTHPSKEYWAFTGDNAAMCGVPWYHSNLVMQVGDLAHKPKCFWIDGPDDDGKTTYNFPQGIGIHLIDFIGSEALYAQYADHPDSMCKSAPRLKMYKKLNELQCLPVFNPPLEYTRDGLDADLEALKTEGEVMCSPPPGQLPTLEERLKLQRVLRSPPRLWRPTYGVKKKRDKIMQLDEREEQFKPTCFNNDIVISNSMSAKELCDDPGSRGPDFVSKKEGFYCDMCTHTLWPVCHKGAAVQRPLGCFDIDAKKLHYDREKTARDNSTIVPVKNYRNVRIWK</sequence>
<protein>
    <submittedName>
        <fullName evidence="1">Uncharacterized protein</fullName>
    </submittedName>
</protein>
<dbReference type="HOGENOM" id="CLU_046577_0_0_1"/>
<evidence type="ECO:0000313" key="1">
    <source>
        <dbReference type="EMBL" id="EER30049.1"/>
    </source>
</evidence>
<gene>
    <name evidence="1" type="ORF">CPC735_013670</name>
</gene>
<dbReference type="Proteomes" id="UP000009084">
    <property type="component" value="Unassembled WGS sequence"/>
</dbReference>
<dbReference type="VEuPathDB" id="FungiDB:CPC735_013670"/>
<name>C5NZ66_COCP7</name>
<dbReference type="KEGG" id="cpw:9697689"/>
<dbReference type="OrthoDB" id="5365129at2759"/>
<reference evidence="1 2" key="1">
    <citation type="journal article" date="2009" name="Genome Res.">
        <title>Comparative genomic analyses of the human fungal pathogens Coccidioides and their relatives.</title>
        <authorList>
            <person name="Sharpton T.J."/>
            <person name="Stajich J.E."/>
            <person name="Rounsley S.D."/>
            <person name="Gardner M.J."/>
            <person name="Wortman J.R."/>
            <person name="Jordar V.S."/>
            <person name="Maiti R."/>
            <person name="Kodira C.D."/>
            <person name="Neafsey D.E."/>
            <person name="Zeng Q."/>
            <person name="Hung C.-Y."/>
            <person name="McMahan C."/>
            <person name="Muszewska A."/>
            <person name="Grynberg M."/>
            <person name="Mandel M.A."/>
            <person name="Kellner E.M."/>
            <person name="Barker B.M."/>
            <person name="Galgiani J.N."/>
            <person name="Orbach M.J."/>
            <person name="Kirkland T.N."/>
            <person name="Cole G.T."/>
            <person name="Henn M.R."/>
            <person name="Birren B.W."/>
            <person name="Taylor J.W."/>
        </authorList>
    </citation>
    <scope>NUCLEOTIDE SEQUENCE [LARGE SCALE GENOMIC DNA]</scope>
    <source>
        <strain evidence="2">C735</strain>
    </source>
</reference>
<evidence type="ECO:0000313" key="2">
    <source>
        <dbReference type="Proteomes" id="UP000009084"/>
    </source>
</evidence>
<dbReference type="EMBL" id="ACFW01000001">
    <property type="protein sequence ID" value="EER30049.1"/>
    <property type="molecule type" value="Genomic_DNA"/>
</dbReference>
<comment type="caution">
    <text evidence="1">The sequence shown here is derived from an EMBL/GenBank/DDBJ whole genome shotgun (WGS) entry which is preliminary data.</text>
</comment>
<proteinExistence type="predicted"/>